<dbReference type="PROSITE" id="PS00745">
    <property type="entry name" value="RF_PROK_I"/>
    <property type="match status" value="1"/>
</dbReference>
<evidence type="ECO:0000256" key="2">
    <source>
        <dbReference type="ARBA" id="ARBA00022481"/>
    </source>
</evidence>
<dbReference type="SUPFAM" id="SSF75620">
    <property type="entry name" value="Release factor"/>
    <property type="match status" value="1"/>
</dbReference>
<dbReference type="EMBL" id="CP002546">
    <property type="protein sequence ID" value="ADY60366.1"/>
    <property type="molecule type" value="Genomic_DNA"/>
</dbReference>
<dbReference type="PANTHER" id="PTHR43116:SF3">
    <property type="entry name" value="CLASS I PEPTIDE CHAIN RELEASE FACTOR"/>
    <property type="match status" value="1"/>
</dbReference>
<keyword evidence="4" id="KW-0963">Cytoplasm</keyword>
<accession>F0SSQ0</accession>
<dbReference type="KEGG" id="pbs:Plabr_2767"/>
<organism evidence="7 8">
    <name type="scientific">Rubinisphaera brasiliensis (strain ATCC 49424 / DSM 5305 / JCM 21570 / IAM 15109 / NBRC 103401 / IFAM 1448)</name>
    <name type="common">Planctomyces brasiliensis</name>
    <dbReference type="NCBI Taxonomy" id="756272"/>
    <lineage>
        <taxon>Bacteria</taxon>
        <taxon>Pseudomonadati</taxon>
        <taxon>Planctomycetota</taxon>
        <taxon>Planctomycetia</taxon>
        <taxon>Planctomycetales</taxon>
        <taxon>Planctomycetaceae</taxon>
        <taxon>Rubinisphaera</taxon>
    </lineage>
</organism>
<evidence type="ECO:0000256" key="3">
    <source>
        <dbReference type="ARBA" id="ARBA00022917"/>
    </source>
</evidence>
<comment type="subcellular location">
    <subcellularLocation>
        <location evidence="4">Cytoplasm</location>
    </subcellularLocation>
</comment>
<gene>
    <name evidence="4" type="primary">prfB</name>
    <name evidence="7" type="ordered locus">Plabr_2767</name>
</gene>
<proteinExistence type="inferred from homology"/>
<dbReference type="AlphaFoldDB" id="F0SSQ0"/>
<dbReference type="RefSeq" id="WP_013629090.1">
    <property type="nucleotide sequence ID" value="NC_015174.1"/>
</dbReference>
<dbReference type="PANTHER" id="PTHR43116">
    <property type="entry name" value="PEPTIDE CHAIN RELEASE FACTOR 2"/>
    <property type="match status" value="1"/>
</dbReference>
<dbReference type="HAMAP" id="MF_00094">
    <property type="entry name" value="Rel_fac_2"/>
    <property type="match status" value="1"/>
</dbReference>
<name>F0SSQ0_RUBBR</name>
<dbReference type="SMART" id="SM00937">
    <property type="entry name" value="PCRF"/>
    <property type="match status" value="1"/>
</dbReference>
<dbReference type="Proteomes" id="UP000006860">
    <property type="component" value="Chromosome"/>
</dbReference>
<reference evidence="8" key="1">
    <citation type="submission" date="2011-02" db="EMBL/GenBank/DDBJ databases">
        <title>The complete genome of Planctomyces brasiliensis DSM 5305.</title>
        <authorList>
            <person name="Lucas S."/>
            <person name="Copeland A."/>
            <person name="Lapidus A."/>
            <person name="Bruce D."/>
            <person name="Goodwin L."/>
            <person name="Pitluck S."/>
            <person name="Kyrpides N."/>
            <person name="Mavromatis K."/>
            <person name="Pagani I."/>
            <person name="Ivanova N."/>
            <person name="Ovchinnikova G."/>
            <person name="Lu M."/>
            <person name="Detter J.C."/>
            <person name="Han C."/>
            <person name="Land M."/>
            <person name="Hauser L."/>
            <person name="Markowitz V."/>
            <person name="Cheng J.-F."/>
            <person name="Hugenholtz P."/>
            <person name="Woyke T."/>
            <person name="Wu D."/>
            <person name="Tindall B."/>
            <person name="Pomrenke H.G."/>
            <person name="Brambilla E."/>
            <person name="Klenk H.-P."/>
            <person name="Eisen J.A."/>
        </authorList>
    </citation>
    <scope>NUCLEOTIDE SEQUENCE [LARGE SCALE GENOMIC DNA]</scope>
    <source>
        <strain evidence="8">ATCC 49424 / DSM 5305 / JCM 21570 / NBRC 103401 / IFAM 1448</strain>
    </source>
</reference>
<evidence type="ECO:0000256" key="5">
    <source>
        <dbReference type="NCBIfam" id="TIGR00020"/>
    </source>
</evidence>
<dbReference type="Gene3D" id="3.30.160.20">
    <property type="match status" value="1"/>
</dbReference>
<dbReference type="Pfam" id="PF00472">
    <property type="entry name" value="RF-1"/>
    <property type="match status" value="1"/>
</dbReference>
<dbReference type="InterPro" id="IPR004374">
    <property type="entry name" value="PrfB"/>
</dbReference>
<dbReference type="InterPro" id="IPR000352">
    <property type="entry name" value="Pep_chain_release_fac_I"/>
</dbReference>
<evidence type="ECO:0000256" key="4">
    <source>
        <dbReference type="HAMAP-Rule" id="MF_00094"/>
    </source>
</evidence>
<evidence type="ECO:0000256" key="1">
    <source>
        <dbReference type="ARBA" id="ARBA00010835"/>
    </source>
</evidence>
<comment type="similarity">
    <text evidence="1 4">Belongs to the prokaryotic/mitochondrial release factor family.</text>
</comment>
<evidence type="ECO:0000259" key="6">
    <source>
        <dbReference type="PROSITE" id="PS00745"/>
    </source>
</evidence>
<feature type="domain" description="Prokaryotic-type class I peptide chain release factors" evidence="6">
    <location>
        <begin position="244"/>
        <end position="260"/>
    </location>
</feature>
<protein>
    <recommendedName>
        <fullName evidence="4 5">Peptide chain release factor 2</fullName>
        <shortName evidence="4">RF-2</shortName>
    </recommendedName>
</protein>
<dbReference type="NCBIfam" id="TIGR00020">
    <property type="entry name" value="prfB"/>
    <property type="match status" value="1"/>
</dbReference>
<sequence>MQNDVQETCDNLMKRILYLKDSLDYDVKCEQVKEINDRMAQPGFWDNQEKAQETMAELRRLKSLVTPLEELVQGRDDLEVLLEFAEADDSEETVQEITSTCDRLGSIVDKVEFQLLLGQPEDALNAYVTIQAGEGGTDAADWAEMLLRMYIRWAEKEEMATELLERTDAEEAGIRHATLLIKGDYAFGYLKGESGNHRLVRMSPFNSAGKRQTAFAAVDVTPEVDDSFEIDIDWDNDVDEDTMRAGGAGGQHVNKTESAVRLTHKESGLVVRCQNERSQHQNRASARKMLTAKLYQMEIEKRESENAARRGEKSKIGFGGETIRNYVLQPEQFVKDTRSELKTANPLTVLEGELDPFLEAYLKWSVEQGDDGK</sequence>
<dbReference type="Gene3D" id="1.20.58.410">
    <property type="entry name" value="Release factor"/>
    <property type="match status" value="1"/>
</dbReference>
<dbReference type="Gene3D" id="3.30.70.1660">
    <property type="match status" value="1"/>
</dbReference>
<dbReference type="Pfam" id="PF03462">
    <property type="entry name" value="PCRF"/>
    <property type="match status" value="1"/>
</dbReference>
<keyword evidence="3 4" id="KW-0648">Protein biosynthesis</keyword>
<dbReference type="InterPro" id="IPR045853">
    <property type="entry name" value="Pep_chain_release_fac_I_sf"/>
</dbReference>
<keyword evidence="2 4" id="KW-0488">Methylation</keyword>
<dbReference type="GO" id="GO:0016149">
    <property type="term" value="F:translation release factor activity, codon specific"/>
    <property type="evidence" value="ECO:0007669"/>
    <property type="project" value="UniProtKB-UniRule"/>
</dbReference>
<dbReference type="STRING" id="756272.Plabr_2767"/>
<dbReference type="HOGENOM" id="CLU_3423091_0_0_0"/>
<feature type="modified residue" description="N5-methylglutamine" evidence="4">
    <location>
        <position position="251"/>
    </location>
</feature>
<dbReference type="GO" id="GO:0005737">
    <property type="term" value="C:cytoplasm"/>
    <property type="evidence" value="ECO:0007669"/>
    <property type="project" value="UniProtKB-SubCell"/>
</dbReference>
<dbReference type="eggNOG" id="COG1186">
    <property type="taxonomic scope" value="Bacteria"/>
</dbReference>
<comment type="PTM">
    <text evidence="4">Methylated by PrmC. Methylation increases the termination efficiency of RF2.</text>
</comment>
<evidence type="ECO:0000313" key="7">
    <source>
        <dbReference type="EMBL" id="ADY60366.1"/>
    </source>
</evidence>
<dbReference type="InterPro" id="IPR005139">
    <property type="entry name" value="PCRF"/>
</dbReference>
<evidence type="ECO:0000313" key="8">
    <source>
        <dbReference type="Proteomes" id="UP000006860"/>
    </source>
</evidence>
<keyword evidence="8" id="KW-1185">Reference proteome</keyword>
<comment type="function">
    <text evidence="4">Peptide chain release factor 2 directs the termination of translation in response to the peptide chain termination codons UGA and UAA.</text>
</comment>